<reference evidence="1" key="1">
    <citation type="journal article" date="2018" name="Data Brief">
        <title>Genome sequence data from 17 accessions of Ensete ventricosum, a staple food crop for millions in Ethiopia.</title>
        <authorList>
            <person name="Yemataw Z."/>
            <person name="Muzemil S."/>
            <person name="Ambachew D."/>
            <person name="Tripathi L."/>
            <person name="Tesfaye K."/>
            <person name="Chala A."/>
            <person name="Farbos A."/>
            <person name="O'Neill P."/>
            <person name="Moore K."/>
            <person name="Grant M."/>
            <person name="Studholme D.J."/>
        </authorList>
    </citation>
    <scope>NUCLEOTIDE SEQUENCE [LARGE SCALE GENOMIC DNA]</scope>
    <source>
        <tissue evidence="1">Leaf</tissue>
    </source>
</reference>
<name>A0A445MKN5_ENSVE</name>
<protein>
    <submittedName>
        <fullName evidence="1">Uncharacterized protein</fullName>
    </submittedName>
</protein>
<gene>
    <name evidence="1" type="ORF">BHM03_00043410</name>
</gene>
<dbReference type="AlphaFoldDB" id="A0A445MKN5"/>
<accession>A0A445MKN5</accession>
<evidence type="ECO:0000313" key="1">
    <source>
        <dbReference type="EMBL" id="RZR74786.1"/>
    </source>
</evidence>
<dbReference type="Proteomes" id="UP000290560">
    <property type="component" value="Unassembled WGS sequence"/>
</dbReference>
<proteinExistence type="predicted"/>
<dbReference type="EMBL" id="KV876392">
    <property type="protein sequence ID" value="RZR74786.1"/>
    <property type="molecule type" value="Genomic_DNA"/>
</dbReference>
<sequence length="205" mass="22502">MAVDGGDGSNDRGLRHECALTSGVADDRWGDDSDWKRLLQGRAWLWLCGNDEGCNEGCEQWWRLAWLRIGGAKDDDSGYCDWLQRCGEEGRRLAAAAGKRLDSVGGRRNGSAGSDSWQRQWWRRRLRARKAGDAAAARRRRLVCARPPASQSLRHIVELVRMSDDSGVGSGVLMLEWRSPGEEGVVLLGSAAGSCTEVGSGRFPT</sequence>
<organism evidence="1">
    <name type="scientific">Ensete ventricosum</name>
    <name type="common">Abyssinian banana</name>
    <name type="synonym">Musa ensete</name>
    <dbReference type="NCBI Taxonomy" id="4639"/>
    <lineage>
        <taxon>Eukaryota</taxon>
        <taxon>Viridiplantae</taxon>
        <taxon>Streptophyta</taxon>
        <taxon>Embryophyta</taxon>
        <taxon>Tracheophyta</taxon>
        <taxon>Spermatophyta</taxon>
        <taxon>Magnoliopsida</taxon>
        <taxon>Liliopsida</taxon>
        <taxon>Zingiberales</taxon>
        <taxon>Musaceae</taxon>
        <taxon>Ensete</taxon>
    </lineage>
</organism>